<dbReference type="PROSITE" id="PS00455">
    <property type="entry name" value="AMP_BINDING"/>
    <property type="match status" value="1"/>
</dbReference>
<dbReference type="Gene3D" id="3.40.50.980">
    <property type="match status" value="2"/>
</dbReference>
<evidence type="ECO:0000259" key="2">
    <source>
        <dbReference type="Pfam" id="PF13193"/>
    </source>
</evidence>
<dbReference type="GO" id="GO:0016874">
    <property type="term" value="F:ligase activity"/>
    <property type="evidence" value="ECO:0007669"/>
    <property type="project" value="UniProtKB-KW"/>
</dbReference>
<dbReference type="InterPro" id="IPR020845">
    <property type="entry name" value="AMP-binding_CS"/>
</dbReference>
<feature type="domain" description="AMP-dependent synthetase/ligase" evidence="1">
    <location>
        <begin position="32"/>
        <end position="393"/>
    </location>
</feature>
<evidence type="ECO:0000259" key="1">
    <source>
        <dbReference type="Pfam" id="PF00501"/>
    </source>
</evidence>
<dbReference type="InterPro" id="IPR050237">
    <property type="entry name" value="ATP-dep_AMP-bd_enzyme"/>
</dbReference>
<dbReference type="RefSeq" id="WP_133492346.1">
    <property type="nucleotide sequence ID" value="NZ_AQPF01000002.1"/>
</dbReference>
<name>A0ABQ6YDJ8_9GAMM</name>
<dbReference type="Proteomes" id="UP000771797">
    <property type="component" value="Unassembled WGS sequence"/>
</dbReference>
<dbReference type="Gene3D" id="3.30.300.30">
    <property type="match status" value="1"/>
</dbReference>
<keyword evidence="4" id="KW-1185">Reference proteome</keyword>
<dbReference type="PANTHER" id="PTHR43767:SF1">
    <property type="entry name" value="NONRIBOSOMAL PEPTIDE SYNTHASE PES1 (EUROFUNG)-RELATED"/>
    <property type="match status" value="1"/>
</dbReference>
<feature type="domain" description="AMP-binding enzyme C-terminal" evidence="2">
    <location>
        <begin position="445"/>
        <end position="519"/>
    </location>
</feature>
<protein>
    <submittedName>
        <fullName evidence="3">Enterobactin synthetase 2,3-dihydroxybenzoate-AMP ligase subunit</fullName>
    </submittedName>
</protein>
<evidence type="ECO:0000313" key="4">
    <source>
        <dbReference type="Proteomes" id="UP000771797"/>
    </source>
</evidence>
<proteinExistence type="predicted"/>
<dbReference type="EMBL" id="AQPF01000002">
    <property type="protein sequence ID" value="KAF0808147.1"/>
    <property type="molecule type" value="Genomic_DNA"/>
</dbReference>
<dbReference type="PANTHER" id="PTHR43767">
    <property type="entry name" value="LONG-CHAIN-FATTY-ACID--COA LIGASE"/>
    <property type="match status" value="1"/>
</dbReference>
<dbReference type="InterPro" id="IPR000873">
    <property type="entry name" value="AMP-dep_synth/lig_dom"/>
</dbReference>
<sequence>MLEGCVPWPPELAERYRREGYWRDLDLGSWWRRRAAEFADHPALVDGERRWSYRELDDWVERLAAGILATGFKAGERMLLQLPNRAEFVALSLALFRVGVIPVLALPAHRENEIRHLARLSAARAYVIADTHLGFDYRPMARTLLEQVDTLRSVFVVGDAGGFQRFASLDAEPRPIAVPAADDVAVLLLSGGTTGLPKLIPRTHNDYLYNARASAERTGFSGDTRYLAALPVAHNFPLACPGLLGTFEVGGTVVLCPDPSPDTAFELVERERITVTALIPTLVRVWLEFALHADADLSSLSLLQVGGFRLKAEVAAQVGKVLGCGLQQVYGMAEGLLCMTAPDDPPSRILDTQGRPLAEDDEIRVVDEQGQDLPDGEVGELLVRGPYTLRGYYRAETHNRRAFTEQGYYRSGDRVRRLEGGYLVVEGRDKDVINRGGEKVPVEDVENHLLSHPAVADVALVGLPHETLGECSCACIVVKGEAPRLSELNAHLSAAGMAAYKLLDRLEIVDGFPLTRLGKINRRQLVELLVAEEVS</sequence>
<dbReference type="Pfam" id="PF13193">
    <property type="entry name" value="AMP-binding_C"/>
    <property type="match status" value="1"/>
</dbReference>
<dbReference type="SUPFAM" id="SSF56801">
    <property type="entry name" value="Acetyl-CoA synthetase-like"/>
    <property type="match status" value="1"/>
</dbReference>
<comment type="caution">
    <text evidence="3">The sequence shown here is derived from an EMBL/GenBank/DDBJ whole genome shotgun (WGS) entry which is preliminary data.</text>
</comment>
<dbReference type="InterPro" id="IPR025110">
    <property type="entry name" value="AMP-bd_C"/>
</dbReference>
<dbReference type="Gene3D" id="2.30.38.10">
    <property type="entry name" value="Luciferase, Domain 3"/>
    <property type="match status" value="1"/>
</dbReference>
<evidence type="ECO:0000313" key="3">
    <source>
        <dbReference type="EMBL" id="KAF0808147.1"/>
    </source>
</evidence>
<keyword evidence="3" id="KW-0436">Ligase</keyword>
<dbReference type="Pfam" id="PF00501">
    <property type="entry name" value="AMP-binding"/>
    <property type="match status" value="1"/>
</dbReference>
<dbReference type="InterPro" id="IPR045851">
    <property type="entry name" value="AMP-bd_C_sf"/>
</dbReference>
<gene>
    <name evidence="3" type="ORF">A6D6_00537</name>
</gene>
<organism evidence="3 4">
    <name type="scientific">Alcanivorax xiamenensis</name>
    <dbReference type="NCBI Taxonomy" id="1177156"/>
    <lineage>
        <taxon>Bacteria</taxon>
        <taxon>Pseudomonadati</taxon>
        <taxon>Pseudomonadota</taxon>
        <taxon>Gammaproteobacteria</taxon>
        <taxon>Oceanospirillales</taxon>
        <taxon>Alcanivoracaceae</taxon>
        <taxon>Alcanivorax</taxon>
    </lineage>
</organism>
<reference evidence="3 4" key="1">
    <citation type="submission" date="2012-09" db="EMBL/GenBank/DDBJ databases">
        <title>Genome Sequence of alkane-degrading Bacterium Alcanivorax sp. 6-D-6.</title>
        <authorList>
            <person name="Lai Q."/>
            <person name="Shao Z."/>
        </authorList>
    </citation>
    <scope>NUCLEOTIDE SEQUENCE [LARGE SCALE GENOMIC DNA]</scope>
    <source>
        <strain evidence="3 4">6-D-6</strain>
    </source>
</reference>
<accession>A0ABQ6YDJ8</accession>